<dbReference type="PANTHER" id="PTHR43156">
    <property type="entry name" value="STAGE II SPORULATION PROTEIN E-RELATED"/>
    <property type="match status" value="1"/>
</dbReference>
<proteinExistence type="predicted"/>
<dbReference type="RefSeq" id="WP_111251302.1">
    <property type="nucleotide sequence ID" value="NZ_QKWH01000008.1"/>
</dbReference>
<dbReference type="PANTHER" id="PTHR43156:SF2">
    <property type="entry name" value="STAGE II SPORULATION PROTEIN E"/>
    <property type="match status" value="1"/>
</dbReference>
<feature type="domain" description="PPM-type phosphatase" evidence="2">
    <location>
        <begin position="239"/>
        <end position="447"/>
    </location>
</feature>
<dbReference type="Gene3D" id="3.30.450.270">
    <property type="match status" value="1"/>
</dbReference>
<dbReference type="SUPFAM" id="SSF55781">
    <property type="entry name" value="GAF domain-like"/>
    <property type="match status" value="1"/>
</dbReference>
<dbReference type="GO" id="GO:0009584">
    <property type="term" value="P:detection of visible light"/>
    <property type="evidence" value="ECO:0007669"/>
    <property type="project" value="InterPro"/>
</dbReference>
<sequence length="448" mass="47152">MTPIVPPGPERAPLAIEAIRDVERRALAELDAAVTPAEVHDVAVRHVKEFVDALTHQTIAARQVAASIAEREDDARRRERVLAHLAADSRDESVPLGIALTRSGWTRRLVGADGAIVRAEGRVTTVGEVPGDEGVSAVLEWVGSRDEEVVVAHDMAVTAPGIAASLPGVLAVLGIALPDGQALVWLRHQPPATWSERDVDDAVALRGHLVEALYLRGRKEVRATEALQRSLLPGEMPAVDGWHLQARYDAAGAGLVGGDWYDALLLPTGKVALVVGDVTGHGLQAAATMGQLRNTLRAALMTTQDIAAAAERLCEIAALTLPGEVATVVVALLDPATGQVEHVSLGHPPLLVVGPRGEATWGPRADAPPLGIAAERPPAVRLDVPDGGALVLYSDGLVERRGESIRVGLSRLERAFRAGSAADVDDVVRSTRDPGSADDATLLVLRRG</sequence>
<evidence type="ECO:0000256" key="1">
    <source>
        <dbReference type="ARBA" id="ARBA00022801"/>
    </source>
</evidence>
<reference evidence="3 4" key="1">
    <citation type="submission" date="2018-06" db="EMBL/GenBank/DDBJ databases">
        <title>Whole genome sequencing of a novel hydrocarbon degrading bacterial strain, PW21 isolated from oil contaminated produced water sample.</title>
        <authorList>
            <person name="Nagkirti P."/>
            <person name="Shaikh A."/>
            <person name="Gowdaman V."/>
            <person name="Engineer A.E."/>
            <person name="Dagar S."/>
            <person name="Dhakephalkar P.K."/>
        </authorList>
    </citation>
    <scope>NUCLEOTIDE SEQUENCE [LARGE SCALE GENOMIC DNA]</scope>
    <source>
        <strain evidence="3 4">PW21</strain>
    </source>
</reference>
<dbReference type="InterPro" id="IPR001932">
    <property type="entry name" value="PPM-type_phosphatase-like_dom"/>
</dbReference>
<protein>
    <recommendedName>
        <fullName evidence="2">PPM-type phosphatase domain-containing protein</fullName>
    </recommendedName>
</protein>
<dbReference type="GO" id="GO:0006355">
    <property type="term" value="P:regulation of DNA-templated transcription"/>
    <property type="evidence" value="ECO:0007669"/>
    <property type="project" value="InterPro"/>
</dbReference>
<evidence type="ECO:0000313" key="4">
    <source>
        <dbReference type="Proteomes" id="UP000248783"/>
    </source>
</evidence>
<dbReference type="AlphaFoldDB" id="A0A2W5WMS0"/>
<evidence type="ECO:0000313" key="3">
    <source>
        <dbReference type="EMBL" id="PZR52627.1"/>
    </source>
</evidence>
<dbReference type="InterPro" id="IPR036457">
    <property type="entry name" value="PPM-type-like_dom_sf"/>
</dbReference>
<dbReference type="EMBL" id="QKWH01000008">
    <property type="protein sequence ID" value="PZR52627.1"/>
    <property type="molecule type" value="Genomic_DNA"/>
</dbReference>
<dbReference type="Gene3D" id="3.60.40.10">
    <property type="entry name" value="PPM-type phosphatase domain"/>
    <property type="match status" value="1"/>
</dbReference>
<name>A0A2W5WMS0_9MICO</name>
<organism evidence="3 4">
    <name type="scientific">Xylanimonas oleitrophica</name>
    <dbReference type="NCBI Taxonomy" id="2607479"/>
    <lineage>
        <taxon>Bacteria</taxon>
        <taxon>Bacillati</taxon>
        <taxon>Actinomycetota</taxon>
        <taxon>Actinomycetes</taxon>
        <taxon>Micrococcales</taxon>
        <taxon>Promicromonosporaceae</taxon>
        <taxon>Xylanimonas</taxon>
    </lineage>
</organism>
<dbReference type="InterPro" id="IPR052016">
    <property type="entry name" value="Bact_Sigma-Reg"/>
</dbReference>
<keyword evidence="4" id="KW-1185">Reference proteome</keyword>
<dbReference type="Proteomes" id="UP000248783">
    <property type="component" value="Unassembled WGS sequence"/>
</dbReference>
<dbReference type="InterPro" id="IPR013515">
    <property type="entry name" value="Phytochrome_cen-reg"/>
</dbReference>
<dbReference type="GO" id="GO:0016791">
    <property type="term" value="F:phosphatase activity"/>
    <property type="evidence" value="ECO:0007669"/>
    <property type="project" value="TreeGrafter"/>
</dbReference>
<dbReference type="SUPFAM" id="SSF81606">
    <property type="entry name" value="PP2C-like"/>
    <property type="match status" value="1"/>
</dbReference>
<dbReference type="Pfam" id="PF07228">
    <property type="entry name" value="SpoIIE"/>
    <property type="match status" value="1"/>
</dbReference>
<accession>A0A2W5WMS0</accession>
<comment type="caution">
    <text evidence="3">The sequence shown here is derived from an EMBL/GenBank/DDBJ whole genome shotgun (WGS) entry which is preliminary data.</text>
</comment>
<dbReference type="Pfam" id="PF00360">
    <property type="entry name" value="PHY"/>
    <property type="match status" value="1"/>
</dbReference>
<evidence type="ECO:0000259" key="2">
    <source>
        <dbReference type="SMART" id="SM00331"/>
    </source>
</evidence>
<keyword evidence="1" id="KW-0378">Hydrolase</keyword>
<dbReference type="InterPro" id="IPR043150">
    <property type="entry name" value="Phytochrome_PHY_sf"/>
</dbReference>
<dbReference type="SMART" id="SM00331">
    <property type="entry name" value="PP2C_SIG"/>
    <property type="match status" value="1"/>
</dbReference>
<gene>
    <name evidence="3" type="ORF">DNL40_10965</name>
</gene>